<organism evidence="2 3">
    <name type="scientific">Vibrio hepatarius</name>
    <dbReference type="NCBI Taxonomy" id="171383"/>
    <lineage>
        <taxon>Bacteria</taxon>
        <taxon>Pseudomonadati</taxon>
        <taxon>Pseudomonadota</taxon>
        <taxon>Gammaproteobacteria</taxon>
        <taxon>Vibrionales</taxon>
        <taxon>Vibrionaceae</taxon>
        <taxon>Vibrio</taxon>
        <taxon>Vibrio oreintalis group</taxon>
    </lineage>
</organism>
<dbReference type="NCBIfam" id="TIGR03739">
    <property type="entry name" value="PRTRC_D"/>
    <property type="match status" value="1"/>
</dbReference>
<dbReference type="Pfam" id="PF17989">
    <property type="entry name" value="ALP_N"/>
    <property type="match status" value="1"/>
</dbReference>
<evidence type="ECO:0000313" key="3">
    <source>
        <dbReference type="Proteomes" id="UP000037530"/>
    </source>
</evidence>
<dbReference type="EMBL" id="LHPI01000013">
    <property type="protein sequence ID" value="KOO06828.1"/>
    <property type="molecule type" value="Genomic_DNA"/>
</dbReference>
<dbReference type="AlphaFoldDB" id="A0A0M0HYW8"/>
<dbReference type="InterPro" id="IPR040607">
    <property type="entry name" value="ALP_N"/>
</dbReference>
<reference evidence="3" key="1">
    <citation type="submission" date="2015-08" db="EMBL/GenBank/DDBJ databases">
        <title>Vibrio galatheae sp. nov., a novel member of the Vibrionaceae family isolated from the Solomon Islands.</title>
        <authorList>
            <person name="Giubergia S."/>
            <person name="Machado H."/>
            <person name="Mateiu R.V."/>
            <person name="Gram L."/>
        </authorList>
    </citation>
    <scope>NUCLEOTIDE SEQUENCE [LARGE SCALE GENOMIC DNA]</scope>
    <source>
        <strain evidence="3">DSM 19134</strain>
    </source>
</reference>
<dbReference type="Proteomes" id="UP000037530">
    <property type="component" value="Unassembled WGS sequence"/>
</dbReference>
<dbReference type="InterPro" id="IPR043129">
    <property type="entry name" value="ATPase_NBD"/>
</dbReference>
<protein>
    <recommendedName>
        <fullName evidence="1">Actin-like protein N-terminal domain-containing protein</fullName>
    </recommendedName>
</protein>
<dbReference type="InterPro" id="IPR022389">
    <property type="entry name" value="PRTRC_protein-D"/>
</dbReference>
<gene>
    <name evidence="2" type="ORF">AKJ31_14025</name>
</gene>
<sequence>MTDPIVRSVEIGYGTSSTVTGVTKEGFVIRTYPSVPVPVKYSKQNLGSDILSSRKTVVVPVGKNKYEVGEDVHASSDPRSSRVLNTEGYIDSERYKALLLGALKMIPDEQVDLLVCGLPVSVMPRREELKQMVEGKHDLGDGREITIKSAWVIAQPLGGLLAYAREGGQGRFNEMKNENLLVVDPGYLTVDWLVTRGLIANENRSGDYEAGMSRVLATVADAALEVFKEHPSFTRINDINVELLDQAFVTGKLKLFGRTMDFPVHQGCDKTPQFDFTDAINSVAEEAISTVVNKVGDAQDLDRIIIVGGPAALYKPALQKAFPNHDIQILQDSLRANVIGFQEGGMQRMNAMVRKGLFKK</sequence>
<dbReference type="OrthoDB" id="6536821at2"/>
<dbReference type="STRING" id="171383.AKJ31_14025"/>
<accession>A0A0M0HYW8</accession>
<proteinExistence type="predicted"/>
<dbReference type="SUPFAM" id="SSF53067">
    <property type="entry name" value="Actin-like ATPase domain"/>
    <property type="match status" value="2"/>
</dbReference>
<evidence type="ECO:0000313" key="2">
    <source>
        <dbReference type="EMBL" id="KOO06828.1"/>
    </source>
</evidence>
<name>A0A0M0HYW8_9VIBR</name>
<feature type="domain" description="Actin-like protein N-terminal" evidence="1">
    <location>
        <begin position="11"/>
        <end position="158"/>
    </location>
</feature>
<keyword evidence="3" id="KW-1185">Reference proteome</keyword>
<dbReference type="RefSeq" id="WP_053409737.1">
    <property type="nucleotide sequence ID" value="NZ_LHPI01000013.1"/>
</dbReference>
<evidence type="ECO:0000259" key="1">
    <source>
        <dbReference type="Pfam" id="PF17989"/>
    </source>
</evidence>
<dbReference type="Gene3D" id="3.30.420.40">
    <property type="match status" value="2"/>
</dbReference>
<comment type="caution">
    <text evidence="2">The sequence shown here is derived from an EMBL/GenBank/DDBJ whole genome shotgun (WGS) entry which is preliminary data.</text>
</comment>
<dbReference type="PATRIC" id="fig|171383.3.peg.2864"/>